<dbReference type="NCBIfam" id="TIGR03317">
    <property type="entry name" value="ygfZ_signature"/>
    <property type="match status" value="1"/>
</dbReference>
<evidence type="ECO:0000259" key="2">
    <source>
        <dbReference type="Pfam" id="PF25455"/>
    </source>
</evidence>
<keyword evidence="1" id="KW-0809">Transit peptide</keyword>
<dbReference type="Gene3D" id="3.30.1360.120">
    <property type="entry name" value="Probable tRNA modification gtpase trme, domain 1"/>
    <property type="match status" value="2"/>
</dbReference>
<dbReference type="Proteomes" id="UP000297741">
    <property type="component" value="Unassembled WGS sequence"/>
</dbReference>
<evidence type="ECO:0000256" key="1">
    <source>
        <dbReference type="ARBA" id="ARBA00022946"/>
    </source>
</evidence>
<proteinExistence type="predicted"/>
<comment type="caution">
    <text evidence="3">The sequence shown here is derived from an EMBL/GenBank/DDBJ whole genome shotgun (WGS) entry which is preliminary data.</text>
</comment>
<dbReference type="SUPFAM" id="SSF103025">
    <property type="entry name" value="Folate-binding domain"/>
    <property type="match status" value="1"/>
</dbReference>
<accession>A0ABY2KK93</accession>
<dbReference type="InterPro" id="IPR057460">
    <property type="entry name" value="CAF17_C"/>
</dbReference>
<organism evidence="3 4">
    <name type="scientific">Pseudotabrizicola sediminis</name>
    <dbReference type="NCBI Taxonomy" id="2486418"/>
    <lineage>
        <taxon>Bacteria</taxon>
        <taxon>Pseudomonadati</taxon>
        <taxon>Pseudomonadota</taxon>
        <taxon>Alphaproteobacteria</taxon>
        <taxon>Rhodobacterales</taxon>
        <taxon>Paracoccaceae</taxon>
        <taxon>Pseudotabrizicola</taxon>
    </lineage>
</organism>
<dbReference type="PANTHER" id="PTHR22602">
    <property type="entry name" value="TRANSFERASE CAF17, MITOCHONDRIAL-RELATED"/>
    <property type="match status" value="1"/>
</dbReference>
<name>A0ABY2KK93_9RHOB</name>
<sequence length="254" mass="27744">MSRGETAPDRQVWTVTGQDRFSFLQGLISNDMLPLEKAPGMIWAALLTAQGKYLADFFVIRPLDGDHLLIDIQSNIAAETLRRLSMYRLRADVQIARTDLAVTRGLDSPPPGTFADPRHPALGWRGHGLPGQAPVIDWDAIRVAHCIPETGIELIANDSYLLETGFDRLHGVDFRKGCYVGQEVTARMKHKTELKKGLITVAIDGAAPVGTPVMSGEKEAGTLFTQSGGKAIAWLRFDRMQDMVAGTARLAALP</sequence>
<dbReference type="InterPro" id="IPR027266">
    <property type="entry name" value="TrmE/GcvT-like"/>
</dbReference>
<gene>
    <name evidence="3" type="ORF">EEB11_11445</name>
</gene>
<reference evidence="3 4" key="1">
    <citation type="submission" date="2018-11" db="EMBL/GenBank/DDBJ databases">
        <title>Tabrizicola sp. isolated from sediment of alpine lake.</title>
        <authorList>
            <person name="Liu Z."/>
        </authorList>
    </citation>
    <scope>NUCLEOTIDE SEQUENCE [LARGE SCALE GENOMIC DNA]</scope>
    <source>
        <strain evidence="3 4">DRYC-M-16</strain>
    </source>
</reference>
<evidence type="ECO:0000313" key="4">
    <source>
        <dbReference type="Proteomes" id="UP000297741"/>
    </source>
</evidence>
<dbReference type="EMBL" id="RPEM01000007">
    <property type="protein sequence ID" value="TGD42886.1"/>
    <property type="molecule type" value="Genomic_DNA"/>
</dbReference>
<evidence type="ECO:0000313" key="3">
    <source>
        <dbReference type="EMBL" id="TGD42886.1"/>
    </source>
</evidence>
<dbReference type="InterPro" id="IPR045179">
    <property type="entry name" value="YgfZ/GcvT"/>
</dbReference>
<protein>
    <submittedName>
        <fullName evidence="3">Folate-binding protein</fullName>
    </submittedName>
</protein>
<feature type="domain" description="CAF17 C-terminal" evidence="2">
    <location>
        <begin position="195"/>
        <end position="252"/>
    </location>
</feature>
<dbReference type="Pfam" id="PF25455">
    <property type="entry name" value="Beta-barrel_CAF17_C"/>
    <property type="match status" value="1"/>
</dbReference>
<dbReference type="InterPro" id="IPR017703">
    <property type="entry name" value="YgfZ/GCV_T_CS"/>
</dbReference>
<dbReference type="RefSeq" id="WP_135431446.1">
    <property type="nucleotide sequence ID" value="NZ_RPEM01000007.1"/>
</dbReference>
<dbReference type="PANTHER" id="PTHR22602:SF0">
    <property type="entry name" value="TRANSFERASE CAF17, MITOCHONDRIAL-RELATED"/>
    <property type="match status" value="1"/>
</dbReference>
<keyword evidence="4" id="KW-1185">Reference proteome</keyword>